<evidence type="ECO:0000256" key="1">
    <source>
        <dbReference type="SAM" id="MobiDB-lite"/>
    </source>
</evidence>
<feature type="region of interest" description="Disordered" evidence="1">
    <location>
        <begin position="79"/>
        <end position="117"/>
    </location>
</feature>
<dbReference type="InterPro" id="IPR001387">
    <property type="entry name" value="Cro/C1-type_HTH"/>
</dbReference>
<feature type="region of interest" description="Disordered" evidence="1">
    <location>
        <begin position="326"/>
        <end position="347"/>
    </location>
</feature>
<proteinExistence type="predicted"/>
<dbReference type="InterPro" id="IPR036365">
    <property type="entry name" value="PGBD-like_sf"/>
</dbReference>
<dbReference type="Pfam" id="PF01471">
    <property type="entry name" value="PG_binding_1"/>
    <property type="match status" value="1"/>
</dbReference>
<dbReference type="SMART" id="SM00530">
    <property type="entry name" value="HTH_XRE"/>
    <property type="match status" value="1"/>
</dbReference>
<name>A0A8J3AZT2_9ACTN</name>
<dbReference type="SUPFAM" id="SSF47090">
    <property type="entry name" value="PGBD-like"/>
    <property type="match status" value="1"/>
</dbReference>
<dbReference type="EMBL" id="BMQB01000001">
    <property type="protein sequence ID" value="GGJ79823.1"/>
    <property type="molecule type" value="Genomic_DNA"/>
</dbReference>
<protein>
    <submittedName>
        <fullName evidence="3">Peptidoglycan-binding protein</fullName>
    </submittedName>
</protein>
<dbReference type="PROSITE" id="PS50943">
    <property type="entry name" value="HTH_CROC1"/>
    <property type="match status" value="1"/>
</dbReference>
<accession>A0A8J3AZT2</accession>
<evidence type="ECO:0000313" key="4">
    <source>
        <dbReference type="Proteomes" id="UP000649739"/>
    </source>
</evidence>
<dbReference type="SUPFAM" id="SSF47413">
    <property type="entry name" value="lambda repressor-like DNA-binding domains"/>
    <property type="match status" value="1"/>
</dbReference>
<reference evidence="3" key="2">
    <citation type="submission" date="2020-09" db="EMBL/GenBank/DDBJ databases">
        <authorList>
            <person name="Sun Q."/>
            <person name="Ohkuma M."/>
        </authorList>
    </citation>
    <scope>NUCLEOTIDE SEQUENCE</scope>
    <source>
        <strain evidence="3">JCM 3090</strain>
    </source>
</reference>
<dbReference type="CDD" id="cd00093">
    <property type="entry name" value="HTH_XRE"/>
    <property type="match status" value="1"/>
</dbReference>
<dbReference type="Proteomes" id="UP000649739">
    <property type="component" value="Unassembled WGS sequence"/>
</dbReference>
<feature type="compositionally biased region" description="Low complexity" evidence="1">
    <location>
        <begin position="94"/>
        <end position="108"/>
    </location>
</feature>
<dbReference type="Gene3D" id="1.10.101.10">
    <property type="entry name" value="PGBD-like superfamily/PGBD"/>
    <property type="match status" value="1"/>
</dbReference>
<sequence length="347" mass="36885">MPADLASLLTDLKRRSGLSYDVIGRRTHISKSTIHRYCRGESVPPDFATVERIAALCGATAAEQGQLHLSWNAAAAAMADAAPDPTQPDPVPSGPADGAAGPTGAARSPARRRGRGPGWRLGRAVAVGLATVLALSGVSLWWPRTDSDADPSHWLLDGPCAAPVGLGRSDGCVQELQRLLANAGADIEVDGTFGPVTLGKVTAYQMLAKLPVTGVADLATKRALYSHAVTLQSWPAERVEARIREVFREAPDLAVRVAHCRSRLDPLYATPNPDRSRNWGVFQLSDALVSELGGTPLLALDPEWNIRATHRRYLASGDFGDRACYRANHPPGPASAEVASGRRAPPR</sequence>
<keyword evidence="4" id="KW-1185">Reference proteome</keyword>
<dbReference type="Gene3D" id="1.10.260.40">
    <property type="entry name" value="lambda repressor-like DNA-binding domains"/>
    <property type="match status" value="1"/>
</dbReference>
<dbReference type="SUPFAM" id="SSF53955">
    <property type="entry name" value="Lysozyme-like"/>
    <property type="match status" value="1"/>
</dbReference>
<evidence type="ECO:0000259" key="2">
    <source>
        <dbReference type="PROSITE" id="PS50943"/>
    </source>
</evidence>
<gene>
    <name evidence="3" type="ORF">GCM10010123_07040</name>
</gene>
<reference evidence="3" key="1">
    <citation type="journal article" date="2014" name="Int. J. Syst. Evol. Microbiol.">
        <title>Complete genome sequence of Corynebacterium casei LMG S-19264T (=DSM 44701T), isolated from a smear-ripened cheese.</title>
        <authorList>
            <consortium name="US DOE Joint Genome Institute (JGI-PGF)"/>
            <person name="Walter F."/>
            <person name="Albersmeier A."/>
            <person name="Kalinowski J."/>
            <person name="Ruckert C."/>
        </authorList>
    </citation>
    <scope>NUCLEOTIDE SEQUENCE</scope>
    <source>
        <strain evidence="3">JCM 3090</strain>
    </source>
</reference>
<dbReference type="InterPro" id="IPR023346">
    <property type="entry name" value="Lysozyme-like_dom_sf"/>
</dbReference>
<feature type="domain" description="HTH cro/C1-type" evidence="2">
    <location>
        <begin position="25"/>
        <end position="64"/>
    </location>
</feature>
<organism evidence="3 4">
    <name type="scientific">Pilimelia anulata</name>
    <dbReference type="NCBI Taxonomy" id="53371"/>
    <lineage>
        <taxon>Bacteria</taxon>
        <taxon>Bacillati</taxon>
        <taxon>Actinomycetota</taxon>
        <taxon>Actinomycetes</taxon>
        <taxon>Micromonosporales</taxon>
        <taxon>Micromonosporaceae</taxon>
        <taxon>Pilimelia</taxon>
    </lineage>
</organism>
<dbReference type="GO" id="GO:0003677">
    <property type="term" value="F:DNA binding"/>
    <property type="evidence" value="ECO:0007669"/>
    <property type="project" value="InterPro"/>
</dbReference>
<dbReference type="InterPro" id="IPR010982">
    <property type="entry name" value="Lambda_DNA-bd_dom_sf"/>
</dbReference>
<dbReference type="InterPro" id="IPR002477">
    <property type="entry name" value="Peptidoglycan-bd-like"/>
</dbReference>
<dbReference type="InterPro" id="IPR036366">
    <property type="entry name" value="PGBDSf"/>
</dbReference>
<dbReference type="AlphaFoldDB" id="A0A8J3AZT2"/>
<comment type="caution">
    <text evidence="3">The sequence shown here is derived from an EMBL/GenBank/DDBJ whole genome shotgun (WGS) entry which is preliminary data.</text>
</comment>
<evidence type="ECO:0000313" key="3">
    <source>
        <dbReference type="EMBL" id="GGJ79823.1"/>
    </source>
</evidence>
<dbReference type="Pfam" id="PF13560">
    <property type="entry name" value="HTH_31"/>
    <property type="match status" value="1"/>
</dbReference>